<dbReference type="AlphaFoldDB" id="A0A2W1LRR9"/>
<protein>
    <submittedName>
        <fullName evidence="2">Uncharacterized protein</fullName>
    </submittedName>
</protein>
<accession>A0A2W1LRR9</accession>
<comment type="caution">
    <text evidence="2">The sequence shown here is derived from an EMBL/GenBank/DDBJ whole genome shotgun (WGS) entry which is preliminary data.</text>
</comment>
<dbReference type="Proteomes" id="UP000249522">
    <property type="component" value="Unassembled WGS sequence"/>
</dbReference>
<evidence type="ECO:0000313" key="3">
    <source>
        <dbReference type="Proteomes" id="UP000249522"/>
    </source>
</evidence>
<reference evidence="2 3" key="1">
    <citation type="submission" date="2018-06" db="EMBL/GenBank/DDBJ databases">
        <title>Paenibacillus imtechensis sp. nov.</title>
        <authorList>
            <person name="Pinnaka A.K."/>
            <person name="Singh H."/>
            <person name="Kaur M."/>
        </authorList>
    </citation>
    <scope>NUCLEOTIDE SEQUENCE [LARGE SCALE GENOMIC DNA]</scope>
    <source>
        <strain evidence="2 3">SMB1</strain>
    </source>
</reference>
<sequence length="61" mass="7083">MGRNVNYNRNRNSNISHNNQDDSNVHGGEFRKGRLSQYKNNNPLGQEYPNEYVSALDEDKN</sequence>
<feature type="compositionally biased region" description="Basic and acidic residues" evidence="1">
    <location>
        <begin position="19"/>
        <end position="32"/>
    </location>
</feature>
<organism evidence="2 3">
    <name type="scientific">Paenibacillus sambharensis</name>
    <dbReference type="NCBI Taxonomy" id="1803190"/>
    <lineage>
        <taxon>Bacteria</taxon>
        <taxon>Bacillati</taxon>
        <taxon>Bacillota</taxon>
        <taxon>Bacilli</taxon>
        <taxon>Bacillales</taxon>
        <taxon>Paenibacillaceae</taxon>
        <taxon>Paenibacillus</taxon>
    </lineage>
</organism>
<dbReference type="OrthoDB" id="2667079at2"/>
<evidence type="ECO:0000256" key="1">
    <source>
        <dbReference type="SAM" id="MobiDB-lite"/>
    </source>
</evidence>
<feature type="region of interest" description="Disordered" evidence="1">
    <location>
        <begin position="1"/>
        <end position="61"/>
    </location>
</feature>
<feature type="compositionally biased region" description="Low complexity" evidence="1">
    <location>
        <begin position="1"/>
        <end position="18"/>
    </location>
</feature>
<name>A0A2W1LRR9_9BACL</name>
<dbReference type="EMBL" id="QKRB01000024">
    <property type="protein sequence ID" value="PZD97475.1"/>
    <property type="molecule type" value="Genomic_DNA"/>
</dbReference>
<proteinExistence type="predicted"/>
<keyword evidence="3" id="KW-1185">Reference proteome</keyword>
<evidence type="ECO:0000313" key="2">
    <source>
        <dbReference type="EMBL" id="PZD97475.1"/>
    </source>
</evidence>
<gene>
    <name evidence="2" type="ORF">DNH61_02320</name>
</gene>